<dbReference type="InterPro" id="IPR027417">
    <property type="entry name" value="P-loop_NTPase"/>
</dbReference>
<evidence type="ECO:0000313" key="2">
    <source>
        <dbReference type="EMBL" id="CAE0613506.1"/>
    </source>
</evidence>
<protein>
    <recommendedName>
        <fullName evidence="3">Sulfotransferase</fullName>
    </recommendedName>
</protein>
<keyword evidence="1" id="KW-1133">Transmembrane helix</keyword>
<reference evidence="2" key="1">
    <citation type="submission" date="2021-01" db="EMBL/GenBank/DDBJ databases">
        <authorList>
            <person name="Corre E."/>
            <person name="Pelletier E."/>
            <person name="Niang G."/>
            <person name="Scheremetjew M."/>
            <person name="Finn R."/>
            <person name="Kale V."/>
            <person name="Holt S."/>
            <person name="Cochrane G."/>
            <person name="Meng A."/>
            <person name="Brown T."/>
            <person name="Cohen L."/>
        </authorList>
    </citation>
    <scope>NUCLEOTIDE SEQUENCE</scope>
    <source>
        <strain evidence="2">CCMP1897</strain>
    </source>
</reference>
<sequence>MVSASRGDHTRMTYLVSMMVGAMTALTVGRMSWNVGNRCETAQFQVYKEPCPMPRDDETREHGVQGVNCKVEKHTFAKRMEEGGKLIFTHIPKCAGTSFVSELKGKHHLYLKNEIAWKMEQCFLDLQESKGIHLIFLRSPRKHLLSQFMECKYTEWGHTKTKNTDFPQQGELYDDFQTWIDHFHNLNEDKKTWGKEFAYNCYNPRNMQSRYLTCQAPGGPNPEWQYTKAVYPHFAHEKEPSLTEAILNLDKHEWIGVADLYHESLCVFVYRHKGTLPSNCKCPFPQNAGHTHNTHSVPEHHVGTVPSDTLRKVDELSLLDQGLFIHGLALLLADIYEVQKETRTRFLCAGRLEGVYDQLSFQKDAAAKLKAAYKDILQNHPGSLKPSQELQIQMFLMTSVPAAS</sequence>
<evidence type="ECO:0000256" key="1">
    <source>
        <dbReference type="SAM" id="Phobius"/>
    </source>
</evidence>
<keyword evidence="1" id="KW-0472">Membrane</keyword>
<name>A0A7S3UFS8_9CHLO</name>
<proteinExistence type="predicted"/>
<evidence type="ECO:0008006" key="3">
    <source>
        <dbReference type="Google" id="ProtNLM"/>
    </source>
</evidence>
<dbReference type="AlphaFoldDB" id="A0A7S3UFS8"/>
<feature type="transmembrane region" description="Helical" evidence="1">
    <location>
        <begin position="12"/>
        <end position="33"/>
    </location>
</feature>
<keyword evidence="1" id="KW-0812">Transmembrane</keyword>
<organism evidence="2">
    <name type="scientific">Picocystis salinarum</name>
    <dbReference type="NCBI Taxonomy" id="88271"/>
    <lineage>
        <taxon>Eukaryota</taxon>
        <taxon>Viridiplantae</taxon>
        <taxon>Chlorophyta</taxon>
        <taxon>Picocystophyceae</taxon>
        <taxon>Picocystales</taxon>
        <taxon>Picocystaceae</taxon>
        <taxon>Picocystis</taxon>
    </lineage>
</organism>
<dbReference type="Gene3D" id="3.40.50.300">
    <property type="entry name" value="P-loop containing nucleotide triphosphate hydrolases"/>
    <property type="match status" value="1"/>
</dbReference>
<dbReference type="EMBL" id="HBIS01009005">
    <property type="protein sequence ID" value="CAE0613506.1"/>
    <property type="molecule type" value="Transcribed_RNA"/>
</dbReference>
<accession>A0A7S3UFS8</accession>
<gene>
    <name evidence="2" type="ORF">PSAL00342_LOCUS7405</name>
</gene>